<comment type="similarity">
    <text evidence="3 9">Belongs to the class I-like SAM-binding methyltransferase superfamily. TPMT family.</text>
</comment>
<dbReference type="PIRSF" id="PIRSF023956">
    <property type="entry name" value="Thiopurine_S-methyltransferase"/>
    <property type="match status" value="1"/>
</dbReference>
<evidence type="ECO:0000256" key="5">
    <source>
        <dbReference type="ARBA" id="ARBA00022490"/>
    </source>
</evidence>
<dbReference type="InterPro" id="IPR025835">
    <property type="entry name" value="Thiopurine_S-MeTrfase"/>
</dbReference>
<keyword evidence="11" id="KW-1185">Reference proteome</keyword>
<protein>
    <recommendedName>
        <fullName evidence="4 9">Thiopurine S-methyltransferase</fullName>
        <ecNumber evidence="4 9">2.1.1.67</ecNumber>
    </recommendedName>
    <alternativeName>
        <fullName evidence="9">Thiopurine methyltransferase</fullName>
    </alternativeName>
</protein>
<dbReference type="EC" id="2.1.1.67" evidence="4 9"/>
<dbReference type="FunFam" id="3.40.50.150:FF:000101">
    <property type="entry name" value="Thiopurine S-methyltransferase"/>
    <property type="match status" value="1"/>
</dbReference>
<feature type="binding site" evidence="9">
    <location>
        <position position="66"/>
    </location>
    <ligand>
        <name>S-adenosyl-L-methionine</name>
        <dbReference type="ChEBI" id="CHEBI:59789"/>
    </ligand>
</feature>
<evidence type="ECO:0000256" key="4">
    <source>
        <dbReference type="ARBA" id="ARBA00011905"/>
    </source>
</evidence>
<evidence type="ECO:0000256" key="3">
    <source>
        <dbReference type="ARBA" id="ARBA00008145"/>
    </source>
</evidence>
<dbReference type="PANTHER" id="PTHR10259">
    <property type="entry name" value="THIOPURINE S-METHYLTRANSFERASE"/>
    <property type="match status" value="1"/>
</dbReference>
<dbReference type="SUPFAM" id="SSF53335">
    <property type="entry name" value="S-adenosyl-L-methionine-dependent methyltransferases"/>
    <property type="match status" value="1"/>
</dbReference>
<keyword evidence="8 9" id="KW-0949">S-adenosyl-L-methionine</keyword>
<comment type="catalytic activity">
    <reaction evidence="1 9">
        <text>S-adenosyl-L-methionine + a thiopurine = S-adenosyl-L-homocysteine + a thiopurine S-methylether.</text>
        <dbReference type="EC" id="2.1.1.67"/>
    </reaction>
</comment>
<dbReference type="OrthoDB" id="9778208at2"/>
<dbReference type="NCBIfam" id="TIGR03840">
    <property type="entry name" value="TMPT_Se_Te"/>
    <property type="match status" value="1"/>
</dbReference>
<comment type="subcellular location">
    <subcellularLocation>
        <location evidence="2 9">Cytoplasm</location>
    </subcellularLocation>
</comment>
<keyword evidence="5 9" id="KW-0963">Cytoplasm</keyword>
<dbReference type="PANTHER" id="PTHR10259:SF11">
    <property type="entry name" value="THIOPURINE S-METHYLTRANSFERASE"/>
    <property type="match status" value="1"/>
</dbReference>
<comment type="caution">
    <text evidence="10">The sequence shown here is derived from an EMBL/GenBank/DDBJ whole genome shotgun (WGS) entry which is preliminary data.</text>
</comment>
<gene>
    <name evidence="10" type="primary">tmpT</name>
    <name evidence="9" type="synonym">tpm</name>
    <name evidence="10" type="ORF">E4634_09355</name>
</gene>
<organism evidence="10 11">
    <name type="scientific">Mangrovimicrobium sediminis</name>
    <dbReference type="NCBI Taxonomy" id="2562682"/>
    <lineage>
        <taxon>Bacteria</taxon>
        <taxon>Pseudomonadati</taxon>
        <taxon>Pseudomonadota</taxon>
        <taxon>Gammaproteobacteria</taxon>
        <taxon>Cellvibrionales</taxon>
        <taxon>Halieaceae</taxon>
        <taxon>Mangrovimicrobium</taxon>
    </lineage>
</organism>
<dbReference type="GO" id="GO:0032259">
    <property type="term" value="P:methylation"/>
    <property type="evidence" value="ECO:0007669"/>
    <property type="project" value="UniProtKB-KW"/>
</dbReference>
<feature type="binding site" evidence="9">
    <location>
        <position position="123"/>
    </location>
    <ligand>
        <name>S-adenosyl-L-methionine</name>
        <dbReference type="ChEBI" id="CHEBI:59789"/>
    </ligand>
</feature>
<dbReference type="EMBL" id="SRLE01000006">
    <property type="protein sequence ID" value="TGD74315.1"/>
    <property type="molecule type" value="Genomic_DNA"/>
</dbReference>
<dbReference type="RefSeq" id="WP_135443139.1">
    <property type="nucleotide sequence ID" value="NZ_SRLE01000006.1"/>
</dbReference>
<dbReference type="GO" id="GO:0005737">
    <property type="term" value="C:cytoplasm"/>
    <property type="evidence" value="ECO:0007669"/>
    <property type="project" value="UniProtKB-SubCell"/>
</dbReference>
<evidence type="ECO:0000256" key="7">
    <source>
        <dbReference type="ARBA" id="ARBA00022679"/>
    </source>
</evidence>
<accession>A0A4Z0M4T4</accession>
<evidence type="ECO:0000313" key="10">
    <source>
        <dbReference type="EMBL" id="TGD74315.1"/>
    </source>
</evidence>
<evidence type="ECO:0000256" key="1">
    <source>
        <dbReference type="ARBA" id="ARBA00000903"/>
    </source>
</evidence>
<dbReference type="GO" id="GO:0010038">
    <property type="term" value="P:response to metal ion"/>
    <property type="evidence" value="ECO:0007669"/>
    <property type="project" value="InterPro"/>
</dbReference>
<evidence type="ECO:0000256" key="8">
    <source>
        <dbReference type="ARBA" id="ARBA00022691"/>
    </source>
</evidence>
<feature type="binding site" evidence="9">
    <location>
        <position position="10"/>
    </location>
    <ligand>
        <name>S-adenosyl-L-methionine</name>
        <dbReference type="ChEBI" id="CHEBI:59789"/>
    </ligand>
</feature>
<dbReference type="PROSITE" id="PS51585">
    <property type="entry name" value="SAM_MT_TPMT"/>
    <property type="match status" value="1"/>
</dbReference>
<dbReference type="AlphaFoldDB" id="A0A4Z0M4T4"/>
<keyword evidence="7 9" id="KW-0808">Transferase</keyword>
<dbReference type="NCBIfam" id="NF009732">
    <property type="entry name" value="PRK13255.1"/>
    <property type="match status" value="1"/>
</dbReference>
<dbReference type="Proteomes" id="UP000298050">
    <property type="component" value="Unassembled WGS sequence"/>
</dbReference>
<evidence type="ECO:0000313" key="11">
    <source>
        <dbReference type="Proteomes" id="UP000298050"/>
    </source>
</evidence>
<dbReference type="Pfam" id="PF05724">
    <property type="entry name" value="TPMT"/>
    <property type="match status" value="1"/>
</dbReference>
<evidence type="ECO:0000256" key="9">
    <source>
        <dbReference type="HAMAP-Rule" id="MF_00812"/>
    </source>
</evidence>
<dbReference type="HAMAP" id="MF_00812">
    <property type="entry name" value="Thiopur_methtran"/>
    <property type="match status" value="1"/>
</dbReference>
<name>A0A4Z0M4T4_9GAMM</name>
<dbReference type="GO" id="GO:0008119">
    <property type="term" value="F:thiopurine S-methyltransferase activity"/>
    <property type="evidence" value="ECO:0007669"/>
    <property type="project" value="UniProtKB-UniRule"/>
</dbReference>
<reference evidence="10 11" key="1">
    <citation type="submission" date="2019-04" db="EMBL/GenBank/DDBJ databases">
        <title>Taxonomy of novel Haliea sp. from mangrove soil of West Coast of India.</title>
        <authorList>
            <person name="Verma A."/>
            <person name="Kumar P."/>
            <person name="Krishnamurthi S."/>
        </authorList>
    </citation>
    <scope>NUCLEOTIDE SEQUENCE [LARGE SCALE GENOMIC DNA]</scope>
    <source>
        <strain evidence="10 11">SAOS-164</strain>
    </source>
</reference>
<keyword evidence="6 9" id="KW-0489">Methyltransferase</keyword>
<evidence type="ECO:0000256" key="2">
    <source>
        <dbReference type="ARBA" id="ARBA00004496"/>
    </source>
</evidence>
<proteinExistence type="inferred from homology"/>
<dbReference type="Gene3D" id="3.40.50.150">
    <property type="entry name" value="Vaccinia Virus protein VP39"/>
    <property type="match status" value="1"/>
</dbReference>
<evidence type="ECO:0000256" key="6">
    <source>
        <dbReference type="ARBA" id="ARBA00022603"/>
    </source>
</evidence>
<feature type="binding site" evidence="9">
    <location>
        <position position="45"/>
    </location>
    <ligand>
        <name>S-adenosyl-L-methionine</name>
        <dbReference type="ChEBI" id="CHEBI:59789"/>
    </ligand>
</feature>
<dbReference type="InterPro" id="IPR029063">
    <property type="entry name" value="SAM-dependent_MTases_sf"/>
</dbReference>
<sequence>MQAEFWKTKWHTGEIGFHLDDVNPMLARHIDALGLAAGARLLLPLCGKTRDIAWLLSRGFSVIGVELVEDAVRQLFAELGVEPQVSEEGGLKRYSVEGLDILVGDFFATSASAVGPVDAVYDRAALVALPAPMRERYTAHLRAVSGGVRQLLIAYVYDQSLADGPPFSVTDAEVERHYAAHYRLTRLVAEPVPGGLKGKYPAQEHVWLLADV</sequence>
<dbReference type="InterPro" id="IPR008854">
    <property type="entry name" value="TPMT"/>
</dbReference>
<dbReference type="InterPro" id="IPR022474">
    <property type="entry name" value="Thiopur_S-MeTfrase_Se/Te_detox"/>
</dbReference>